<feature type="transmembrane region" description="Helical" evidence="6">
    <location>
        <begin position="266"/>
        <end position="283"/>
    </location>
</feature>
<evidence type="ECO:0000256" key="2">
    <source>
        <dbReference type="ARBA" id="ARBA00007362"/>
    </source>
</evidence>
<comment type="caution">
    <text evidence="8">The sequence shown here is derived from an EMBL/GenBank/DDBJ whole genome shotgun (WGS) entry which is preliminary data.</text>
</comment>
<evidence type="ECO:0000259" key="7">
    <source>
        <dbReference type="Pfam" id="PF00892"/>
    </source>
</evidence>
<name>A0A5C8PKA9_9HYPH</name>
<evidence type="ECO:0000256" key="5">
    <source>
        <dbReference type="ARBA" id="ARBA00023136"/>
    </source>
</evidence>
<accession>A0A5C8PKA9</accession>
<dbReference type="InterPro" id="IPR050638">
    <property type="entry name" value="AA-Vitamin_Transporters"/>
</dbReference>
<evidence type="ECO:0000256" key="1">
    <source>
        <dbReference type="ARBA" id="ARBA00004141"/>
    </source>
</evidence>
<dbReference type="InterPro" id="IPR037185">
    <property type="entry name" value="EmrE-like"/>
</dbReference>
<feature type="domain" description="EamA" evidence="7">
    <location>
        <begin position="149"/>
        <end position="283"/>
    </location>
</feature>
<evidence type="ECO:0000313" key="8">
    <source>
        <dbReference type="EMBL" id="TXL74105.1"/>
    </source>
</evidence>
<feature type="transmembrane region" description="Helical" evidence="6">
    <location>
        <begin position="63"/>
        <end position="84"/>
    </location>
</feature>
<comment type="similarity">
    <text evidence="2">Belongs to the EamA transporter family.</text>
</comment>
<keyword evidence="9" id="KW-1185">Reference proteome</keyword>
<organism evidence="8 9">
    <name type="scientific">Vineibacter terrae</name>
    <dbReference type="NCBI Taxonomy" id="2586908"/>
    <lineage>
        <taxon>Bacteria</taxon>
        <taxon>Pseudomonadati</taxon>
        <taxon>Pseudomonadota</taxon>
        <taxon>Alphaproteobacteria</taxon>
        <taxon>Hyphomicrobiales</taxon>
        <taxon>Vineibacter</taxon>
    </lineage>
</organism>
<dbReference type="PANTHER" id="PTHR32322">
    <property type="entry name" value="INNER MEMBRANE TRANSPORTER"/>
    <property type="match status" value="1"/>
</dbReference>
<evidence type="ECO:0000256" key="6">
    <source>
        <dbReference type="SAM" id="Phobius"/>
    </source>
</evidence>
<reference evidence="8 9" key="1">
    <citation type="submission" date="2019-06" db="EMBL/GenBank/DDBJ databases">
        <title>New taxonomy in bacterial strain CC-CFT640, isolated from vineyard.</title>
        <authorList>
            <person name="Lin S.-Y."/>
            <person name="Tsai C.-F."/>
            <person name="Young C.-C."/>
        </authorList>
    </citation>
    <scope>NUCLEOTIDE SEQUENCE [LARGE SCALE GENOMIC DNA]</scope>
    <source>
        <strain evidence="8 9">CC-CFT640</strain>
    </source>
</reference>
<dbReference type="Proteomes" id="UP000321638">
    <property type="component" value="Unassembled WGS sequence"/>
</dbReference>
<dbReference type="AlphaFoldDB" id="A0A5C8PKA9"/>
<keyword evidence="5 6" id="KW-0472">Membrane</keyword>
<keyword evidence="3 6" id="KW-0812">Transmembrane</keyword>
<dbReference type="GO" id="GO:0016020">
    <property type="term" value="C:membrane"/>
    <property type="evidence" value="ECO:0007669"/>
    <property type="project" value="UniProtKB-SubCell"/>
</dbReference>
<feature type="transmembrane region" description="Helical" evidence="6">
    <location>
        <begin position="145"/>
        <end position="165"/>
    </location>
</feature>
<feature type="domain" description="EamA" evidence="7">
    <location>
        <begin position="2"/>
        <end position="133"/>
    </location>
</feature>
<feature type="transmembrane region" description="Helical" evidence="6">
    <location>
        <begin position="90"/>
        <end position="109"/>
    </location>
</feature>
<evidence type="ECO:0000256" key="3">
    <source>
        <dbReference type="ARBA" id="ARBA00022692"/>
    </source>
</evidence>
<feature type="transmembrane region" description="Helical" evidence="6">
    <location>
        <begin position="177"/>
        <end position="199"/>
    </location>
</feature>
<dbReference type="Pfam" id="PF00892">
    <property type="entry name" value="EamA"/>
    <property type="match status" value="2"/>
</dbReference>
<sequence>MLGVLLALLAAAVYGAGDFVGGLAARRISVLFVVGIGQVAGLAALLLLALLLPAPGMRTADMLWGAASGVSTMVGITLLYQALATGRMSVAAPVTALSALSLPVLFAYAGGDWPGWMPTLGIALAAIAVALISREADRAGVASGSARRALGLALAAGLGIGVFYVTMKQTHSDSGLWPLVAARASSTALFAIVALGMLAHIGRATLPATTLWAWAMLSGLLDSAANALYLLSSRAAPLAVVATLTSLYPASTVVLARVLLHERLRPAQLAGLLVATVAVVLIVQG</sequence>
<feature type="transmembrane region" description="Helical" evidence="6">
    <location>
        <begin position="238"/>
        <end position="260"/>
    </location>
</feature>
<feature type="transmembrane region" description="Helical" evidence="6">
    <location>
        <begin position="31"/>
        <end position="51"/>
    </location>
</feature>
<dbReference type="OrthoDB" id="7375968at2"/>
<feature type="transmembrane region" description="Helical" evidence="6">
    <location>
        <begin position="211"/>
        <end position="231"/>
    </location>
</feature>
<comment type="subcellular location">
    <subcellularLocation>
        <location evidence="1">Membrane</location>
        <topology evidence="1">Multi-pass membrane protein</topology>
    </subcellularLocation>
</comment>
<dbReference type="EMBL" id="VDUZ01000020">
    <property type="protein sequence ID" value="TXL74105.1"/>
    <property type="molecule type" value="Genomic_DNA"/>
</dbReference>
<protein>
    <submittedName>
        <fullName evidence="8">EamA/RhaT family transporter</fullName>
    </submittedName>
</protein>
<evidence type="ECO:0000256" key="4">
    <source>
        <dbReference type="ARBA" id="ARBA00022989"/>
    </source>
</evidence>
<dbReference type="InterPro" id="IPR000620">
    <property type="entry name" value="EamA_dom"/>
</dbReference>
<feature type="transmembrane region" description="Helical" evidence="6">
    <location>
        <begin position="116"/>
        <end position="133"/>
    </location>
</feature>
<gene>
    <name evidence="8" type="ORF">FHP25_18035</name>
</gene>
<proteinExistence type="inferred from homology"/>
<keyword evidence="4 6" id="KW-1133">Transmembrane helix</keyword>
<dbReference type="SUPFAM" id="SSF103481">
    <property type="entry name" value="Multidrug resistance efflux transporter EmrE"/>
    <property type="match status" value="2"/>
</dbReference>
<dbReference type="PANTHER" id="PTHR32322:SF2">
    <property type="entry name" value="EAMA DOMAIN-CONTAINING PROTEIN"/>
    <property type="match status" value="1"/>
</dbReference>
<dbReference type="RefSeq" id="WP_147848352.1">
    <property type="nucleotide sequence ID" value="NZ_VDUZ01000020.1"/>
</dbReference>
<evidence type="ECO:0000313" key="9">
    <source>
        <dbReference type="Proteomes" id="UP000321638"/>
    </source>
</evidence>